<dbReference type="KEGG" id="csg:Cylst_6569"/>
<name>K9X8B0_9NOST</name>
<gene>
    <name evidence="1" type="ORF">Cylst_6569</name>
</gene>
<keyword evidence="1" id="KW-0614">Plasmid</keyword>
<keyword evidence="2" id="KW-1185">Reference proteome</keyword>
<evidence type="ECO:0000313" key="2">
    <source>
        <dbReference type="Proteomes" id="UP000010475"/>
    </source>
</evidence>
<dbReference type="Proteomes" id="UP000010475">
    <property type="component" value="Plasmid pCYLST.01"/>
</dbReference>
<dbReference type="HOGENOM" id="CLU_3097995_0_0_3"/>
<proteinExistence type="predicted"/>
<protein>
    <submittedName>
        <fullName evidence="1">Uncharacterized protein</fullName>
    </submittedName>
</protein>
<dbReference type="AlphaFoldDB" id="K9X8B0"/>
<dbReference type="EMBL" id="CP003643">
    <property type="protein sequence ID" value="AFZ28344.1"/>
    <property type="molecule type" value="Genomic_DNA"/>
</dbReference>
<accession>K9X8B0</accession>
<sequence>MPLIIKLLLRRGLGVDAGISYVKFGRIKEIPLPVKVSPIIKSPPKLGIGNA</sequence>
<geneLocation type="plasmid" evidence="1 2">
    <name>pCYLST.01</name>
</geneLocation>
<reference evidence="1 2" key="1">
    <citation type="submission" date="2012-06" db="EMBL/GenBank/DDBJ databases">
        <title>Noncontiguous Finished plasmid 1 of genome of Cylindrospermum stagnale PCC 7417.</title>
        <authorList>
            <consortium name="US DOE Joint Genome Institute"/>
            <person name="Gugger M."/>
            <person name="Coursin T."/>
            <person name="Rippka R."/>
            <person name="Tandeau De Marsac N."/>
            <person name="Huntemann M."/>
            <person name="Wei C.-L."/>
            <person name="Han J."/>
            <person name="Detter J.C."/>
            <person name="Han C."/>
            <person name="Tapia R."/>
            <person name="Davenport K."/>
            <person name="Daligault H."/>
            <person name="Erkkila T."/>
            <person name="Gu W."/>
            <person name="Munk A.C.C."/>
            <person name="Teshima H."/>
            <person name="Xu Y."/>
            <person name="Chain P."/>
            <person name="Chen A."/>
            <person name="Krypides N."/>
            <person name="Mavromatis K."/>
            <person name="Markowitz V."/>
            <person name="Szeto E."/>
            <person name="Ivanova N."/>
            <person name="Mikhailova N."/>
            <person name="Ovchinnikova G."/>
            <person name="Pagani I."/>
            <person name="Pati A."/>
            <person name="Goodwin L."/>
            <person name="Peters L."/>
            <person name="Pitluck S."/>
            <person name="Woyke T."/>
            <person name="Kerfeld C."/>
        </authorList>
    </citation>
    <scope>NUCLEOTIDE SEQUENCE [LARGE SCALE GENOMIC DNA]</scope>
    <source>
        <strain evidence="1 2">PCC 7417</strain>
        <plasmid evidence="2">Plasmid pCYLST.01</plasmid>
    </source>
</reference>
<evidence type="ECO:0000313" key="1">
    <source>
        <dbReference type="EMBL" id="AFZ28344.1"/>
    </source>
</evidence>
<organism evidence="1 2">
    <name type="scientific">Cylindrospermum stagnale PCC 7417</name>
    <dbReference type="NCBI Taxonomy" id="56107"/>
    <lineage>
        <taxon>Bacteria</taxon>
        <taxon>Bacillati</taxon>
        <taxon>Cyanobacteriota</taxon>
        <taxon>Cyanophyceae</taxon>
        <taxon>Nostocales</taxon>
        <taxon>Nostocaceae</taxon>
        <taxon>Cylindrospermum</taxon>
    </lineage>
</organism>